<evidence type="ECO:0000256" key="6">
    <source>
        <dbReference type="ARBA" id="ARBA00022592"/>
    </source>
</evidence>
<accession>A0A521APE2</accession>
<evidence type="ECO:0000313" key="11">
    <source>
        <dbReference type="Proteomes" id="UP000315971"/>
    </source>
</evidence>
<evidence type="ECO:0000256" key="2">
    <source>
        <dbReference type="ARBA" id="ARBA00008107"/>
    </source>
</evidence>
<keyword evidence="6 8" id="KW-0592">Phosphate transport</keyword>
<evidence type="ECO:0000256" key="8">
    <source>
        <dbReference type="PIRNR" id="PIRNR003107"/>
    </source>
</evidence>
<evidence type="ECO:0000313" key="10">
    <source>
        <dbReference type="EMBL" id="SMO36672.1"/>
    </source>
</evidence>
<gene>
    <name evidence="10" type="ORF">SAMN06265350_101295</name>
</gene>
<name>A0A521APE2_9SPHI</name>
<dbReference type="GO" id="GO:0045936">
    <property type="term" value="P:negative regulation of phosphate metabolic process"/>
    <property type="evidence" value="ECO:0007669"/>
    <property type="project" value="InterPro"/>
</dbReference>
<feature type="domain" description="PhoU" evidence="9">
    <location>
        <begin position="17"/>
        <end position="102"/>
    </location>
</feature>
<comment type="function">
    <text evidence="7 8">Plays a role in the regulation of phosphate uptake.</text>
</comment>
<dbReference type="InterPro" id="IPR038078">
    <property type="entry name" value="PhoU-like_sf"/>
</dbReference>
<dbReference type="AlphaFoldDB" id="A0A521APE2"/>
<keyword evidence="11" id="KW-1185">Reference proteome</keyword>
<comment type="subcellular location">
    <subcellularLocation>
        <location evidence="1 8">Cytoplasm</location>
    </subcellularLocation>
</comment>
<dbReference type="SUPFAM" id="SSF109755">
    <property type="entry name" value="PhoU-like"/>
    <property type="match status" value="1"/>
</dbReference>
<dbReference type="PIRSF" id="PIRSF003107">
    <property type="entry name" value="PhoU"/>
    <property type="match status" value="1"/>
</dbReference>
<protein>
    <recommendedName>
        <fullName evidence="8">Phosphate-specific transport system accessory protein PhoU</fullName>
    </recommendedName>
</protein>
<dbReference type="EMBL" id="FXSZ01000001">
    <property type="protein sequence ID" value="SMO36672.1"/>
    <property type="molecule type" value="Genomic_DNA"/>
</dbReference>
<evidence type="ECO:0000256" key="5">
    <source>
        <dbReference type="ARBA" id="ARBA00022490"/>
    </source>
</evidence>
<comment type="similarity">
    <text evidence="2 8">Belongs to the PhoU family.</text>
</comment>
<feature type="domain" description="PhoU" evidence="9">
    <location>
        <begin position="121"/>
        <end position="205"/>
    </location>
</feature>
<keyword evidence="5 8" id="KW-0963">Cytoplasm</keyword>
<dbReference type="RefSeq" id="WP_142600843.1">
    <property type="nucleotide sequence ID" value="NZ_FXSZ01000001.1"/>
</dbReference>
<dbReference type="InterPro" id="IPR028366">
    <property type="entry name" value="PhoU"/>
</dbReference>
<proteinExistence type="inferred from homology"/>
<dbReference type="FunFam" id="1.20.58.220:FF:000004">
    <property type="entry name" value="Phosphate-specific transport system accessory protein PhoU"/>
    <property type="match status" value="1"/>
</dbReference>
<evidence type="ECO:0000259" key="9">
    <source>
        <dbReference type="Pfam" id="PF01895"/>
    </source>
</evidence>
<dbReference type="Gene3D" id="1.20.58.220">
    <property type="entry name" value="Phosphate transport system protein phou homolog 2, domain 2"/>
    <property type="match status" value="1"/>
</dbReference>
<comment type="subunit">
    <text evidence="3 8">Homodimer.</text>
</comment>
<sequence>MTHLEEELQKLYLQMIDMANLVTGQISKCLSAMLEADQDLAREVIFNEKRVNAYELKIDKDCENIFTLLNPFAQDMRFVFATLKINSNFERIGDNAEGISHYVLLADKGFDKSLLKFCRFEEMVVTVNEMLSDVTKAYIDKDPKHARRVFQKDSILDEINKAATDLLANYIKENPGNIMQALYLLTIIRKVERVGDHITNIAEEIIFYMEAKVLKHGKKSHFFEEMDKPE</sequence>
<dbReference type="NCBIfam" id="TIGR02135">
    <property type="entry name" value="phoU_full"/>
    <property type="match status" value="1"/>
</dbReference>
<evidence type="ECO:0000256" key="4">
    <source>
        <dbReference type="ARBA" id="ARBA00022448"/>
    </source>
</evidence>
<dbReference type="Proteomes" id="UP000315971">
    <property type="component" value="Unassembled WGS sequence"/>
</dbReference>
<reference evidence="10 11" key="1">
    <citation type="submission" date="2017-05" db="EMBL/GenBank/DDBJ databases">
        <authorList>
            <person name="Varghese N."/>
            <person name="Submissions S."/>
        </authorList>
    </citation>
    <scope>NUCLEOTIDE SEQUENCE [LARGE SCALE GENOMIC DNA]</scope>
    <source>
        <strain evidence="10 11">DSM 21342</strain>
    </source>
</reference>
<organism evidence="10 11">
    <name type="scientific">Solitalea koreensis</name>
    <dbReference type="NCBI Taxonomy" id="543615"/>
    <lineage>
        <taxon>Bacteria</taxon>
        <taxon>Pseudomonadati</taxon>
        <taxon>Bacteroidota</taxon>
        <taxon>Sphingobacteriia</taxon>
        <taxon>Sphingobacteriales</taxon>
        <taxon>Sphingobacteriaceae</taxon>
        <taxon>Solitalea</taxon>
    </lineage>
</organism>
<dbReference type="GO" id="GO:0005737">
    <property type="term" value="C:cytoplasm"/>
    <property type="evidence" value="ECO:0007669"/>
    <property type="project" value="UniProtKB-SubCell"/>
</dbReference>
<dbReference type="GO" id="GO:0030643">
    <property type="term" value="P:intracellular phosphate ion homeostasis"/>
    <property type="evidence" value="ECO:0007669"/>
    <property type="project" value="InterPro"/>
</dbReference>
<dbReference type="OrthoDB" id="9814256at2"/>
<keyword evidence="4 8" id="KW-0813">Transport</keyword>
<dbReference type="Pfam" id="PF01895">
    <property type="entry name" value="PhoU"/>
    <property type="match status" value="2"/>
</dbReference>
<evidence type="ECO:0000256" key="3">
    <source>
        <dbReference type="ARBA" id="ARBA00011738"/>
    </source>
</evidence>
<dbReference type="PANTHER" id="PTHR42930:SF3">
    <property type="entry name" value="PHOSPHATE-SPECIFIC TRANSPORT SYSTEM ACCESSORY PROTEIN PHOU"/>
    <property type="match status" value="1"/>
</dbReference>
<evidence type="ECO:0000256" key="1">
    <source>
        <dbReference type="ARBA" id="ARBA00004496"/>
    </source>
</evidence>
<dbReference type="InterPro" id="IPR026022">
    <property type="entry name" value="PhoU_dom"/>
</dbReference>
<dbReference type="PANTHER" id="PTHR42930">
    <property type="entry name" value="PHOSPHATE-SPECIFIC TRANSPORT SYSTEM ACCESSORY PROTEIN PHOU"/>
    <property type="match status" value="1"/>
</dbReference>
<evidence type="ECO:0000256" key="7">
    <source>
        <dbReference type="ARBA" id="ARBA00056181"/>
    </source>
</evidence>
<dbReference type="GO" id="GO:0006817">
    <property type="term" value="P:phosphate ion transport"/>
    <property type="evidence" value="ECO:0007669"/>
    <property type="project" value="UniProtKB-KW"/>
</dbReference>